<dbReference type="KEGG" id="sgv:B1H19_01840"/>
<keyword evidence="2" id="KW-1185">Reference proteome</keyword>
<gene>
    <name evidence="1" type="ORF">B1H19_01840</name>
</gene>
<evidence type="ECO:0000313" key="2">
    <source>
        <dbReference type="Proteomes" id="UP000192726"/>
    </source>
</evidence>
<proteinExistence type="predicted"/>
<organism evidence="1 2">
    <name type="scientific">Streptomyces gilvosporeus</name>
    <dbReference type="NCBI Taxonomy" id="553510"/>
    <lineage>
        <taxon>Bacteria</taxon>
        <taxon>Bacillati</taxon>
        <taxon>Actinomycetota</taxon>
        <taxon>Actinomycetes</taxon>
        <taxon>Kitasatosporales</taxon>
        <taxon>Streptomycetaceae</taxon>
        <taxon>Streptomyces</taxon>
    </lineage>
</organism>
<dbReference type="RefSeq" id="WP_083102520.1">
    <property type="nucleotide sequence ID" value="NZ_CP020569.1"/>
</dbReference>
<name>A0A1V0TJJ5_9ACTN</name>
<dbReference type="Proteomes" id="UP000192726">
    <property type="component" value="Chromosome"/>
</dbReference>
<sequence length="72" mass="7921">MEIGKQLATLEALLDGLMPKATAGEARTAEVIFQALDRHARLLGIDAPVKVWAPYSSGRSMPQSAWLVRFLR</sequence>
<dbReference type="OrthoDB" id="4210468at2"/>
<accession>A0A1V0TJJ5</accession>
<dbReference type="EMBL" id="CP020569">
    <property type="protein sequence ID" value="ARF53089.1"/>
    <property type="molecule type" value="Genomic_DNA"/>
</dbReference>
<protein>
    <submittedName>
        <fullName evidence="1">Uncharacterized protein</fullName>
    </submittedName>
</protein>
<reference evidence="1 2" key="1">
    <citation type="submission" date="2017-04" db="EMBL/GenBank/DDBJ databases">
        <title>Complete Genome Sequence of Streptomyces gilvosporeus F607, a Capable Producer of Natamycin.</title>
        <authorList>
            <person name="Zong G."/>
            <person name="Zhong C."/>
            <person name="Fu J."/>
            <person name="Qin R."/>
            <person name="Cao G."/>
        </authorList>
    </citation>
    <scope>NUCLEOTIDE SEQUENCE [LARGE SCALE GENOMIC DNA]</scope>
    <source>
        <strain evidence="1 2">F607</strain>
    </source>
</reference>
<dbReference type="AlphaFoldDB" id="A0A1V0TJJ5"/>
<evidence type="ECO:0000313" key="1">
    <source>
        <dbReference type="EMBL" id="ARF53089.1"/>
    </source>
</evidence>
<dbReference type="STRING" id="553510.B1H19_01840"/>